<dbReference type="RefSeq" id="WP_303278597.1">
    <property type="nucleotide sequence ID" value="NZ_JAUOEK010000139.1"/>
</dbReference>
<organism evidence="2 3">
    <name type="scientific">Flavivirga aquimarina</name>
    <dbReference type="NCBI Taxonomy" id="2027862"/>
    <lineage>
        <taxon>Bacteria</taxon>
        <taxon>Pseudomonadati</taxon>
        <taxon>Bacteroidota</taxon>
        <taxon>Flavobacteriia</taxon>
        <taxon>Flavobacteriales</taxon>
        <taxon>Flavobacteriaceae</taxon>
        <taxon>Flavivirga</taxon>
    </lineage>
</organism>
<keyword evidence="3" id="KW-1185">Reference proteome</keyword>
<reference evidence="2" key="1">
    <citation type="submission" date="2023-07" db="EMBL/GenBank/DDBJ databases">
        <title>Two novel species in the genus Flavivirga.</title>
        <authorList>
            <person name="Kwon K."/>
        </authorList>
    </citation>
    <scope>NUCLEOTIDE SEQUENCE</scope>
    <source>
        <strain evidence="2">KCTC 52353</strain>
    </source>
</reference>
<dbReference type="Gene3D" id="1.10.1740.10">
    <property type="match status" value="1"/>
</dbReference>
<dbReference type="SUPFAM" id="SSF88946">
    <property type="entry name" value="Sigma2 domain of RNA polymerase sigma factors"/>
    <property type="match status" value="1"/>
</dbReference>
<dbReference type="InterPro" id="IPR013325">
    <property type="entry name" value="RNA_pol_sigma_r2"/>
</dbReference>
<comment type="caution">
    <text evidence="2">The sequence shown here is derived from an EMBL/GenBank/DDBJ whole genome shotgun (WGS) entry which is preliminary data.</text>
</comment>
<evidence type="ECO:0000313" key="3">
    <source>
        <dbReference type="Proteomes" id="UP001176883"/>
    </source>
</evidence>
<dbReference type="EMBL" id="JAUOEK010000139">
    <property type="protein sequence ID" value="MDO5970898.1"/>
    <property type="molecule type" value="Genomic_DNA"/>
</dbReference>
<evidence type="ECO:0000259" key="1">
    <source>
        <dbReference type="Pfam" id="PF04542"/>
    </source>
</evidence>
<protein>
    <submittedName>
        <fullName evidence="2">Sigma factor</fullName>
    </submittedName>
</protein>
<feature type="domain" description="RNA polymerase sigma-70 region 2" evidence="1">
    <location>
        <begin position="17"/>
        <end position="52"/>
    </location>
</feature>
<accession>A0ABT8WCX6</accession>
<gene>
    <name evidence="2" type="ORF">Q4Q35_13885</name>
</gene>
<evidence type="ECO:0000313" key="2">
    <source>
        <dbReference type="EMBL" id="MDO5970898.1"/>
    </source>
</evidence>
<dbReference type="Pfam" id="PF04542">
    <property type="entry name" value="Sigma70_r2"/>
    <property type="match status" value="1"/>
</dbReference>
<name>A0ABT8WCX6_9FLAO</name>
<proteinExistence type="predicted"/>
<dbReference type="Proteomes" id="UP001176883">
    <property type="component" value="Unassembled WGS sequence"/>
</dbReference>
<dbReference type="InterPro" id="IPR007627">
    <property type="entry name" value="RNA_pol_sigma70_r2"/>
</dbReference>
<sequence length="77" mass="9417">MSENKNDFTLKSYKSFFEYLYPQLCVFANKYLNDWEISKDVVQEVFVKVWEDRIVFLNEKYITNYFYKAVKMNVSIT</sequence>